<dbReference type="RefSeq" id="WP_015954945.1">
    <property type="nucleotide sequence ID" value="NC_011729.1"/>
</dbReference>
<evidence type="ECO:0000313" key="3">
    <source>
        <dbReference type="Proteomes" id="UP000002384"/>
    </source>
</evidence>
<feature type="chain" id="PRO_5002856081" evidence="1">
    <location>
        <begin position="24"/>
        <end position="229"/>
    </location>
</feature>
<sequence length="229" mass="26533">MKLKLGFFGLSLLLSFLPLSVNACPNGNPQALAYIRRDNNRCEGLLQETITRAFELVSFSTQNLSSNYPNTLKIRVPTSNRILPNITLESPYRNYYLSQLQPSFTPKGYTFDLNTYVLKQAKIPPQTLLSTAFIEEDSKRVFLPVILGQASDQYVFIIYSPQPMKIPKFEIRRNGKTVYSNPRNIPQRNYISFTWKYGQAPAGQYELYLENDQKKSTRFYFNHYPNLLK</sequence>
<dbReference type="KEGG" id="cyc:PCC7424_2943"/>
<organism evidence="2 3">
    <name type="scientific">Gloeothece citriformis (strain PCC 7424)</name>
    <name type="common">Cyanothece sp. (strain PCC 7424)</name>
    <dbReference type="NCBI Taxonomy" id="65393"/>
    <lineage>
        <taxon>Bacteria</taxon>
        <taxon>Bacillati</taxon>
        <taxon>Cyanobacteriota</taxon>
        <taxon>Cyanophyceae</taxon>
        <taxon>Oscillatoriophycideae</taxon>
        <taxon>Chroococcales</taxon>
        <taxon>Aphanothecaceae</taxon>
        <taxon>Gloeothece</taxon>
        <taxon>Gloeothece citriformis</taxon>
    </lineage>
</organism>
<reference evidence="3" key="1">
    <citation type="journal article" date="2011" name="MBio">
        <title>Novel metabolic attributes of the genus Cyanothece, comprising a group of unicellular nitrogen-fixing Cyanobacteria.</title>
        <authorList>
            <person name="Bandyopadhyay A."/>
            <person name="Elvitigala T."/>
            <person name="Welsh E."/>
            <person name="Stockel J."/>
            <person name="Liberton M."/>
            <person name="Min H."/>
            <person name="Sherman L.A."/>
            <person name="Pakrasi H.B."/>
        </authorList>
    </citation>
    <scope>NUCLEOTIDE SEQUENCE [LARGE SCALE GENOMIC DNA]</scope>
    <source>
        <strain evidence="3">PCC 7424</strain>
    </source>
</reference>
<evidence type="ECO:0000313" key="2">
    <source>
        <dbReference type="EMBL" id="ACK71347.1"/>
    </source>
</evidence>
<proteinExistence type="predicted"/>
<protein>
    <submittedName>
        <fullName evidence="2">Uncharacterized protein</fullName>
    </submittedName>
</protein>
<evidence type="ECO:0000256" key="1">
    <source>
        <dbReference type="SAM" id="SignalP"/>
    </source>
</evidence>
<name>B7K9Z1_GLOC7</name>
<accession>B7K9Z1</accession>
<dbReference type="eggNOG" id="ENOG5033UAM">
    <property type="taxonomic scope" value="Bacteria"/>
</dbReference>
<dbReference type="EMBL" id="CP001291">
    <property type="protein sequence ID" value="ACK71347.1"/>
    <property type="molecule type" value="Genomic_DNA"/>
</dbReference>
<gene>
    <name evidence="2" type="ordered locus">PCC7424_2943</name>
</gene>
<dbReference type="OrthoDB" id="467967at2"/>
<dbReference type="HOGENOM" id="CLU_099005_0_0_3"/>
<feature type="signal peptide" evidence="1">
    <location>
        <begin position="1"/>
        <end position="23"/>
    </location>
</feature>
<dbReference type="AlphaFoldDB" id="B7K9Z1"/>
<keyword evidence="3" id="KW-1185">Reference proteome</keyword>
<dbReference type="STRING" id="65393.PCC7424_2943"/>
<keyword evidence="1" id="KW-0732">Signal</keyword>
<dbReference type="Proteomes" id="UP000002384">
    <property type="component" value="Chromosome"/>
</dbReference>